<evidence type="ECO:0000313" key="2">
    <source>
        <dbReference type="Proteomes" id="UP001202328"/>
    </source>
</evidence>
<accession>A0AAD4TFR9</accession>
<reference evidence="1" key="1">
    <citation type="submission" date="2022-04" db="EMBL/GenBank/DDBJ databases">
        <title>A functionally conserved STORR gene fusion in Papaver species that diverged 16.8 million years ago.</title>
        <authorList>
            <person name="Catania T."/>
        </authorList>
    </citation>
    <scope>NUCLEOTIDE SEQUENCE</scope>
    <source>
        <strain evidence="1">S-188037</strain>
    </source>
</reference>
<protein>
    <submittedName>
        <fullName evidence="1">Uncharacterized protein</fullName>
    </submittedName>
</protein>
<comment type="caution">
    <text evidence="1">The sequence shown here is derived from an EMBL/GenBank/DDBJ whole genome shotgun (WGS) entry which is preliminary data.</text>
</comment>
<dbReference type="Proteomes" id="UP001202328">
    <property type="component" value="Unassembled WGS sequence"/>
</dbReference>
<gene>
    <name evidence="1" type="ORF">MKW98_017570</name>
</gene>
<keyword evidence="2" id="KW-1185">Reference proteome</keyword>
<sequence>LSWVYTPPRGCNLLEFLRGLRSIQFRLMMFIDPTVYTKRLMMFYTNSRISMQVGDSIGTHSTWSYEDKWHVYLGKTNTQDSTASP</sequence>
<proteinExistence type="predicted"/>
<evidence type="ECO:0000313" key="1">
    <source>
        <dbReference type="EMBL" id="KAI3953746.1"/>
    </source>
</evidence>
<dbReference type="AlphaFoldDB" id="A0AAD4TFR9"/>
<dbReference type="EMBL" id="JAJJMB010002020">
    <property type="protein sequence ID" value="KAI3953746.1"/>
    <property type="molecule type" value="Genomic_DNA"/>
</dbReference>
<name>A0AAD4TFR9_9MAGN</name>
<organism evidence="1 2">
    <name type="scientific">Papaver atlanticum</name>
    <dbReference type="NCBI Taxonomy" id="357466"/>
    <lineage>
        <taxon>Eukaryota</taxon>
        <taxon>Viridiplantae</taxon>
        <taxon>Streptophyta</taxon>
        <taxon>Embryophyta</taxon>
        <taxon>Tracheophyta</taxon>
        <taxon>Spermatophyta</taxon>
        <taxon>Magnoliopsida</taxon>
        <taxon>Ranunculales</taxon>
        <taxon>Papaveraceae</taxon>
        <taxon>Papaveroideae</taxon>
        <taxon>Papaver</taxon>
    </lineage>
</organism>
<feature type="non-terminal residue" evidence="1">
    <location>
        <position position="1"/>
    </location>
</feature>